<comment type="caution">
    <text evidence="1">The sequence shown here is derived from an EMBL/GenBank/DDBJ whole genome shotgun (WGS) entry which is preliminary data.</text>
</comment>
<protein>
    <recommendedName>
        <fullName evidence="2">Nucleoside 2-deoxyribosyltransferase</fullName>
    </recommendedName>
</protein>
<dbReference type="Gene3D" id="3.40.50.450">
    <property type="match status" value="1"/>
</dbReference>
<accession>A0A0F9NAH2</accession>
<evidence type="ECO:0008006" key="2">
    <source>
        <dbReference type="Google" id="ProtNLM"/>
    </source>
</evidence>
<sequence>MKIYLASGFHHRYVLRRVAAKLTARGHEVVSSWIWIDERPERGSMAYMEFAKEVAAVNLVDLKKADTIIVDGHGIREGNHGGVHTELGFALGAGMAVFLVGPRSNTFHWLPEISQFPSWEFLFEQGRV</sequence>
<dbReference type="Pfam" id="PF05014">
    <property type="entry name" value="Nuc_deoxyrib_tr"/>
    <property type="match status" value="1"/>
</dbReference>
<gene>
    <name evidence="1" type="ORF">LCGC14_1051810</name>
</gene>
<reference evidence="1" key="1">
    <citation type="journal article" date="2015" name="Nature">
        <title>Complex archaea that bridge the gap between prokaryotes and eukaryotes.</title>
        <authorList>
            <person name="Spang A."/>
            <person name="Saw J.H."/>
            <person name="Jorgensen S.L."/>
            <person name="Zaremba-Niedzwiedzka K."/>
            <person name="Martijn J."/>
            <person name="Lind A.E."/>
            <person name="van Eijk R."/>
            <person name="Schleper C."/>
            <person name="Guy L."/>
            <person name="Ettema T.J."/>
        </authorList>
    </citation>
    <scope>NUCLEOTIDE SEQUENCE</scope>
</reference>
<proteinExistence type="predicted"/>
<dbReference type="SUPFAM" id="SSF52309">
    <property type="entry name" value="N-(deoxy)ribosyltransferase-like"/>
    <property type="match status" value="1"/>
</dbReference>
<organism evidence="1">
    <name type="scientific">marine sediment metagenome</name>
    <dbReference type="NCBI Taxonomy" id="412755"/>
    <lineage>
        <taxon>unclassified sequences</taxon>
        <taxon>metagenomes</taxon>
        <taxon>ecological metagenomes</taxon>
    </lineage>
</organism>
<dbReference type="InterPro" id="IPR007710">
    <property type="entry name" value="Nucleoside_deoxyribTrfase"/>
</dbReference>
<dbReference type="AlphaFoldDB" id="A0A0F9NAH2"/>
<name>A0A0F9NAH2_9ZZZZ</name>
<dbReference type="EMBL" id="LAZR01004402">
    <property type="protein sequence ID" value="KKN08927.1"/>
    <property type="molecule type" value="Genomic_DNA"/>
</dbReference>
<evidence type="ECO:0000313" key="1">
    <source>
        <dbReference type="EMBL" id="KKN08927.1"/>
    </source>
</evidence>